<dbReference type="RefSeq" id="WP_238313398.1">
    <property type="nucleotide sequence ID" value="NZ_BPQV01000014.1"/>
</dbReference>
<name>A0ABQ4TBW6_METOR</name>
<evidence type="ECO:0008006" key="3">
    <source>
        <dbReference type="Google" id="ProtNLM"/>
    </source>
</evidence>
<dbReference type="InterPro" id="IPR025148">
    <property type="entry name" value="AtzG-like"/>
</dbReference>
<dbReference type="Pfam" id="PF13318">
    <property type="entry name" value="AtzG-like"/>
    <property type="match status" value="1"/>
</dbReference>
<evidence type="ECO:0000313" key="2">
    <source>
        <dbReference type="Proteomes" id="UP001055156"/>
    </source>
</evidence>
<proteinExistence type="predicted"/>
<dbReference type="Proteomes" id="UP001055156">
    <property type="component" value="Unassembled WGS sequence"/>
</dbReference>
<accession>A0ABQ4TBW6</accession>
<reference evidence="1" key="2">
    <citation type="submission" date="2021-08" db="EMBL/GenBank/DDBJ databases">
        <authorList>
            <person name="Tani A."/>
            <person name="Ola A."/>
            <person name="Ogura Y."/>
            <person name="Katsura K."/>
            <person name="Hayashi T."/>
        </authorList>
    </citation>
    <scope>NUCLEOTIDE SEQUENCE</scope>
    <source>
        <strain evidence="1">NBRC 15689</strain>
    </source>
</reference>
<keyword evidence="2" id="KW-1185">Reference proteome</keyword>
<sequence length="65" mass="6726">MTDRAEPSFDPEAFATAAADALGIPLTVERIPAVVANLRVLKAAADLVSAFALPDEAETAPVFEA</sequence>
<evidence type="ECO:0000313" key="1">
    <source>
        <dbReference type="EMBL" id="GJE29157.1"/>
    </source>
</evidence>
<gene>
    <name evidence="1" type="ORF">LKMONMHP_4036</name>
</gene>
<reference evidence="1" key="1">
    <citation type="journal article" date="2021" name="Front. Microbiol.">
        <title>Comprehensive Comparative Genomics and Phenotyping of Methylobacterium Species.</title>
        <authorList>
            <person name="Alessa O."/>
            <person name="Ogura Y."/>
            <person name="Fujitani Y."/>
            <person name="Takami H."/>
            <person name="Hayashi T."/>
            <person name="Sahin N."/>
            <person name="Tani A."/>
        </authorList>
    </citation>
    <scope>NUCLEOTIDE SEQUENCE</scope>
    <source>
        <strain evidence="1">NBRC 15689</strain>
    </source>
</reference>
<organism evidence="1 2">
    <name type="scientific">Methylobacterium organophilum</name>
    <dbReference type="NCBI Taxonomy" id="410"/>
    <lineage>
        <taxon>Bacteria</taxon>
        <taxon>Pseudomonadati</taxon>
        <taxon>Pseudomonadota</taxon>
        <taxon>Alphaproteobacteria</taxon>
        <taxon>Hyphomicrobiales</taxon>
        <taxon>Methylobacteriaceae</taxon>
        <taxon>Methylobacterium</taxon>
    </lineage>
</organism>
<dbReference type="EMBL" id="BPQV01000014">
    <property type="protein sequence ID" value="GJE29157.1"/>
    <property type="molecule type" value="Genomic_DNA"/>
</dbReference>
<protein>
    <recommendedName>
        <fullName evidence="3">DUF4089 domain-containing protein</fullName>
    </recommendedName>
</protein>
<comment type="caution">
    <text evidence="1">The sequence shown here is derived from an EMBL/GenBank/DDBJ whole genome shotgun (WGS) entry which is preliminary data.</text>
</comment>